<keyword evidence="5" id="KW-1185">Reference proteome</keyword>
<evidence type="ECO:0000256" key="1">
    <source>
        <dbReference type="ARBA" id="ARBA00005857"/>
    </source>
</evidence>
<evidence type="ECO:0000256" key="4">
    <source>
        <dbReference type="ARBA" id="ARBA00022803"/>
    </source>
</evidence>
<dbReference type="InterPro" id="IPR011990">
    <property type="entry name" value="TPR-like_helical_dom_sf"/>
</dbReference>
<dbReference type="AlphaFoldDB" id="A0A0R3RMU8"/>
<keyword evidence="3" id="KW-0677">Repeat</keyword>
<accession>A0A0R3RMU8</accession>
<dbReference type="InterPro" id="IPR033891">
    <property type="entry name" value="TTC38"/>
</dbReference>
<dbReference type="Gene3D" id="1.25.40.10">
    <property type="entry name" value="Tetratricopeptide repeat domain"/>
    <property type="match status" value="1"/>
</dbReference>
<keyword evidence="4" id="KW-0802">TPR repeat</keyword>
<dbReference type="PANTHER" id="PTHR16263:SF4">
    <property type="entry name" value="TETRATRICOPEPTIDE REPEAT PROTEIN 38"/>
    <property type="match status" value="1"/>
</dbReference>
<evidence type="ECO:0000256" key="3">
    <source>
        <dbReference type="ARBA" id="ARBA00022737"/>
    </source>
</evidence>
<organism evidence="5 6">
    <name type="scientific">Elaeophora elaphi</name>
    <dbReference type="NCBI Taxonomy" id="1147741"/>
    <lineage>
        <taxon>Eukaryota</taxon>
        <taxon>Metazoa</taxon>
        <taxon>Ecdysozoa</taxon>
        <taxon>Nematoda</taxon>
        <taxon>Chromadorea</taxon>
        <taxon>Rhabditida</taxon>
        <taxon>Spirurina</taxon>
        <taxon>Spiruromorpha</taxon>
        <taxon>Filarioidea</taxon>
        <taxon>Onchocercidae</taxon>
        <taxon>Elaeophora</taxon>
    </lineage>
</organism>
<dbReference type="WBParaSite" id="EEL_0000280801-mRNA-1">
    <property type="protein sequence ID" value="EEL_0000280801-mRNA-1"/>
    <property type="gene ID" value="EEL_0000280801"/>
</dbReference>
<sequence length="143" mass="16842">MLPACEQWEKILNETPSDLLALKFAHDAYFYLGNKQSLRDSIARVFPKWKPTMPCYRTGKVSTNDFSYLYGMYAFGLEECEQYDEAERYAKKGLDLNRHDAWATHALAHCMEMNGRFEEGIHFMESTETDWNVSLFIQRFRLC</sequence>
<dbReference type="Proteomes" id="UP000050640">
    <property type="component" value="Unplaced"/>
</dbReference>
<reference evidence="6" key="1">
    <citation type="submission" date="2017-02" db="UniProtKB">
        <authorList>
            <consortium name="WormBaseParasite"/>
        </authorList>
    </citation>
    <scope>IDENTIFICATION</scope>
</reference>
<dbReference type="PANTHER" id="PTHR16263">
    <property type="entry name" value="TETRATRICOPEPTIDE REPEAT PROTEIN 38"/>
    <property type="match status" value="1"/>
</dbReference>
<evidence type="ECO:0000313" key="5">
    <source>
        <dbReference type="Proteomes" id="UP000050640"/>
    </source>
</evidence>
<comment type="similarity">
    <text evidence="1">Belongs to the TTC38 family.</text>
</comment>
<evidence type="ECO:0000256" key="2">
    <source>
        <dbReference type="ARBA" id="ARBA00019992"/>
    </source>
</evidence>
<proteinExistence type="inferred from homology"/>
<dbReference type="STRING" id="1147741.A0A0R3RMU8"/>
<name>A0A0R3RMU8_9BILA</name>
<dbReference type="SUPFAM" id="SSF48452">
    <property type="entry name" value="TPR-like"/>
    <property type="match status" value="1"/>
</dbReference>
<evidence type="ECO:0000313" key="6">
    <source>
        <dbReference type="WBParaSite" id="EEL_0000280801-mRNA-1"/>
    </source>
</evidence>
<protein>
    <recommendedName>
        <fullName evidence="2">Tetratricopeptide repeat protein 38</fullName>
    </recommendedName>
</protein>